<feature type="domain" description="Methyltransferase" evidence="2">
    <location>
        <begin position="39"/>
        <end position="129"/>
    </location>
</feature>
<proteinExistence type="predicted"/>
<sequence>MGNTWHERFGSDQYIYGEEPNQFIREQFHRLKKGSSIVAFAEGEGRNAVFIARQGHHVTAYDYAENGLSKTEALAKRYEVKLSTELKDLTRDSVPVEEFEAAFMVFGHFSKNDQKNVINKLISTVKPEGIIMFEVYSEDQVKYGTGGPKSVDMLYNPFDVLQWIKDYHVLHFFYGEQERVEGELHRGTGHVIQVIIKK</sequence>
<comment type="caution">
    <text evidence="3">The sequence shown here is derived from an EMBL/GenBank/DDBJ whole genome shotgun (WGS) entry which is preliminary data.</text>
</comment>
<keyword evidence="3" id="KW-0489">Methyltransferase</keyword>
<dbReference type="PANTHER" id="PTHR43861:SF3">
    <property type="entry name" value="PUTATIVE (AFU_ORTHOLOGUE AFUA_2G14390)-RELATED"/>
    <property type="match status" value="1"/>
</dbReference>
<dbReference type="EMBL" id="JXIQ01000111">
    <property type="protein sequence ID" value="KIY21347.1"/>
    <property type="molecule type" value="Genomic_DNA"/>
</dbReference>
<dbReference type="OrthoDB" id="9804312at2"/>
<dbReference type="SUPFAM" id="SSF53335">
    <property type="entry name" value="S-adenosyl-L-methionine-dependent methyltransferases"/>
    <property type="match status" value="1"/>
</dbReference>
<dbReference type="AlphaFoldDB" id="A0A0D6Z6Z3"/>
<dbReference type="PATRIC" id="fig|285983.3.peg.1743"/>
<evidence type="ECO:0000256" key="1">
    <source>
        <dbReference type="ARBA" id="ARBA00022679"/>
    </source>
</evidence>
<evidence type="ECO:0000313" key="4">
    <source>
        <dbReference type="Proteomes" id="UP000032512"/>
    </source>
</evidence>
<dbReference type="PANTHER" id="PTHR43861">
    <property type="entry name" value="TRANS-ACONITATE 2-METHYLTRANSFERASE-RELATED"/>
    <property type="match status" value="1"/>
</dbReference>
<keyword evidence="4" id="KW-1185">Reference proteome</keyword>
<dbReference type="RefSeq" id="WP_044394772.1">
    <property type="nucleotide sequence ID" value="NZ_JXIQ01000111.1"/>
</dbReference>
<organism evidence="3 4">
    <name type="scientific">Mesobacillus subterraneus</name>
    <dbReference type="NCBI Taxonomy" id="285983"/>
    <lineage>
        <taxon>Bacteria</taxon>
        <taxon>Bacillati</taxon>
        <taxon>Bacillota</taxon>
        <taxon>Bacilli</taxon>
        <taxon>Bacillales</taxon>
        <taxon>Bacillaceae</taxon>
        <taxon>Mesobacillus</taxon>
    </lineage>
</organism>
<protein>
    <submittedName>
        <fullName evidence="3">Methyltransferase</fullName>
    </submittedName>
</protein>
<dbReference type="Proteomes" id="UP000032512">
    <property type="component" value="Unassembled WGS sequence"/>
</dbReference>
<dbReference type="InterPro" id="IPR029063">
    <property type="entry name" value="SAM-dependent_MTases_sf"/>
</dbReference>
<dbReference type="Pfam" id="PF13649">
    <property type="entry name" value="Methyltransf_25"/>
    <property type="match status" value="1"/>
</dbReference>
<reference evidence="3 4" key="1">
    <citation type="submission" date="2015-01" db="EMBL/GenBank/DDBJ databases">
        <title>Draft genome sequences of the supercritical CO2 tolerant bacteria Bacillus subterraneus MITOT1 and Bacillus cereus MIT0214.</title>
        <authorList>
            <person name="Peet K.C."/>
            <person name="Thompson J.R."/>
        </authorList>
    </citation>
    <scope>NUCLEOTIDE SEQUENCE [LARGE SCALE GENOMIC DNA]</scope>
    <source>
        <strain evidence="3 4">MITOT1</strain>
    </source>
</reference>
<evidence type="ECO:0000313" key="3">
    <source>
        <dbReference type="EMBL" id="KIY21347.1"/>
    </source>
</evidence>
<keyword evidence="1 3" id="KW-0808">Transferase</keyword>
<accession>A0A0D6Z6Z3</accession>
<dbReference type="GO" id="GO:0008168">
    <property type="term" value="F:methyltransferase activity"/>
    <property type="evidence" value="ECO:0007669"/>
    <property type="project" value="UniProtKB-KW"/>
</dbReference>
<dbReference type="GO" id="GO:0032259">
    <property type="term" value="P:methylation"/>
    <property type="evidence" value="ECO:0007669"/>
    <property type="project" value="UniProtKB-KW"/>
</dbReference>
<gene>
    <name evidence="3" type="ORF">UB32_14405</name>
</gene>
<dbReference type="Gene3D" id="3.40.50.150">
    <property type="entry name" value="Vaccinia Virus protein VP39"/>
    <property type="match status" value="1"/>
</dbReference>
<dbReference type="InterPro" id="IPR041698">
    <property type="entry name" value="Methyltransf_25"/>
</dbReference>
<name>A0A0D6Z6Z3_9BACI</name>
<evidence type="ECO:0000259" key="2">
    <source>
        <dbReference type="Pfam" id="PF13649"/>
    </source>
</evidence>